<dbReference type="InterPro" id="IPR002126">
    <property type="entry name" value="Cadherin-like_dom"/>
</dbReference>
<dbReference type="PROSITE" id="PS50268">
    <property type="entry name" value="CADHERIN_2"/>
    <property type="match status" value="6"/>
</dbReference>
<dbReference type="SUPFAM" id="SSF49313">
    <property type="entry name" value="Cadherin-like"/>
    <property type="match status" value="6"/>
</dbReference>
<evidence type="ECO:0000313" key="17">
    <source>
        <dbReference type="Proteomes" id="UP000597762"/>
    </source>
</evidence>
<feature type="region of interest" description="Disordered" evidence="12">
    <location>
        <begin position="758"/>
        <end position="799"/>
    </location>
</feature>
<feature type="domain" description="Cadherin" evidence="15">
    <location>
        <begin position="133"/>
        <end position="244"/>
    </location>
</feature>
<dbReference type="CDD" id="cd11304">
    <property type="entry name" value="Cadherin_repeat"/>
    <property type="match status" value="6"/>
</dbReference>
<evidence type="ECO:0000256" key="1">
    <source>
        <dbReference type="ARBA" id="ARBA00004251"/>
    </source>
</evidence>
<dbReference type="PANTHER" id="PTHR24028">
    <property type="entry name" value="CADHERIN-87A"/>
    <property type="match status" value="1"/>
</dbReference>
<feature type="chain" id="PRO_5032871479" evidence="14">
    <location>
        <begin position="20"/>
        <end position="824"/>
    </location>
</feature>
<dbReference type="PROSITE" id="PS00232">
    <property type="entry name" value="CADHERIN_1"/>
    <property type="match status" value="2"/>
</dbReference>
<evidence type="ECO:0000256" key="13">
    <source>
        <dbReference type="SAM" id="Phobius"/>
    </source>
</evidence>
<dbReference type="FunFam" id="2.60.40.60:FF:000007">
    <property type="entry name" value="Protocadherin alpha 2"/>
    <property type="match status" value="1"/>
</dbReference>
<evidence type="ECO:0000256" key="5">
    <source>
        <dbReference type="ARBA" id="ARBA00022737"/>
    </source>
</evidence>
<dbReference type="OrthoDB" id="6252479at2759"/>
<evidence type="ECO:0000256" key="8">
    <source>
        <dbReference type="ARBA" id="ARBA00022989"/>
    </source>
</evidence>
<feature type="transmembrane region" description="Helical" evidence="13">
    <location>
        <begin position="689"/>
        <end position="715"/>
    </location>
</feature>
<dbReference type="AlphaFoldDB" id="A0A812DJY2"/>
<dbReference type="GO" id="GO:0005509">
    <property type="term" value="F:calcium ion binding"/>
    <property type="evidence" value="ECO:0007669"/>
    <property type="project" value="UniProtKB-UniRule"/>
</dbReference>
<feature type="domain" description="Cadherin" evidence="15">
    <location>
        <begin position="245"/>
        <end position="353"/>
    </location>
</feature>
<dbReference type="GO" id="GO:0007156">
    <property type="term" value="P:homophilic cell adhesion via plasma membrane adhesion molecules"/>
    <property type="evidence" value="ECO:0007669"/>
    <property type="project" value="InterPro"/>
</dbReference>
<evidence type="ECO:0000256" key="3">
    <source>
        <dbReference type="ARBA" id="ARBA00022692"/>
    </source>
</evidence>
<dbReference type="InterPro" id="IPR050174">
    <property type="entry name" value="Protocadherin/Cadherin-CA"/>
</dbReference>
<dbReference type="InterPro" id="IPR020894">
    <property type="entry name" value="Cadherin_CS"/>
</dbReference>
<protein>
    <submittedName>
        <fullName evidence="16">PCDHD1</fullName>
    </submittedName>
</protein>
<evidence type="ECO:0000256" key="6">
    <source>
        <dbReference type="ARBA" id="ARBA00022837"/>
    </source>
</evidence>
<keyword evidence="6 11" id="KW-0106">Calcium</keyword>
<dbReference type="EMBL" id="CAHIKZ030003713">
    <property type="protein sequence ID" value="CAE1303417.1"/>
    <property type="molecule type" value="Genomic_DNA"/>
</dbReference>
<dbReference type="InterPro" id="IPR013164">
    <property type="entry name" value="Cadherin_N"/>
</dbReference>
<feature type="compositionally biased region" description="Polar residues" evidence="12">
    <location>
        <begin position="761"/>
        <end position="772"/>
    </location>
</feature>
<dbReference type="Pfam" id="PF00028">
    <property type="entry name" value="Cadherin"/>
    <property type="match status" value="5"/>
</dbReference>
<evidence type="ECO:0000256" key="10">
    <source>
        <dbReference type="ARBA" id="ARBA00023180"/>
    </source>
</evidence>
<feature type="domain" description="Cadherin" evidence="15">
    <location>
        <begin position="464"/>
        <end position="568"/>
    </location>
</feature>
<comment type="subcellular location">
    <subcellularLocation>
        <location evidence="1">Cell membrane</location>
        <topology evidence="1">Single-pass type I membrane protein</topology>
    </subcellularLocation>
</comment>
<keyword evidence="2" id="KW-1003">Cell membrane</keyword>
<evidence type="ECO:0000256" key="7">
    <source>
        <dbReference type="ARBA" id="ARBA00022889"/>
    </source>
</evidence>
<proteinExistence type="predicted"/>
<dbReference type="FunFam" id="2.60.40.60:FF:000020">
    <property type="entry name" value="Dachsous cadherin-related 1b"/>
    <property type="match status" value="1"/>
</dbReference>
<gene>
    <name evidence="16" type="ORF">SPHA_55565</name>
</gene>
<name>A0A812DJY2_ACAPH</name>
<dbReference type="PANTHER" id="PTHR24028:SF146">
    <property type="entry name" value="CADHERIN 96CB, ISOFORM D-RELATED"/>
    <property type="match status" value="1"/>
</dbReference>
<dbReference type="Pfam" id="PF08266">
    <property type="entry name" value="Cadherin_2"/>
    <property type="match status" value="1"/>
</dbReference>
<evidence type="ECO:0000256" key="11">
    <source>
        <dbReference type="PROSITE-ProRule" id="PRU00043"/>
    </source>
</evidence>
<organism evidence="16 17">
    <name type="scientific">Acanthosepion pharaonis</name>
    <name type="common">Pharaoh cuttlefish</name>
    <name type="synonym">Sepia pharaonis</name>
    <dbReference type="NCBI Taxonomy" id="158019"/>
    <lineage>
        <taxon>Eukaryota</taxon>
        <taxon>Metazoa</taxon>
        <taxon>Spiralia</taxon>
        <taxon>Lophotrochozoa</taxon>
        <taxon>Mollusca</taxon>
        <taxon>Cephalopoda</taxon>
        <taxon>Coleoidea</taxon>
        <taxon>Decapodiformes</taxon>
        <taxon>Sepiida</taxon>
        <taxon>Sepiina</taxon>
        <taxon>Sepiidae</taxon>
        <taxon>Acanthosepion</taxon>
    </lineage>
</organism>
<dbReference type="FunFam" id="2.60.40.60:FF:000134">
    <property type="entry name" value="protocadherin Fat 4"/>
    <property type="match status" value="1"/>
</dbReference>
<comment type="caution">
    <text evidence="16">The sequence shown here is derived from an EMBL/GenBank/DDBJ whole genome shotgun (WGS) entry which is preliminary data.</text>
</comment>
<keyword evidence="17" id="KW-1185">Reference proteome</keyword>
<evidence type="ECO:0000256" key="9">
    <source>
        <dbReference type="ARBA" id="ARBA00023136"/>
    </source>
</evidence>
<evidence type="ECO:0000256" key="14">
    <source>
        <dbReference type="SAM" id="SignalP"/>
    </source>
</evidence>
<dbReference type="GO" id="GO:0005886">
    <property type="term" value="C:plasma membrane"/>
    <property type="evidence" value="ECO:0007669"/>
    <property type="project" value="UniProtKB-SubCell"/>
</dbReference>
<dbReference type="InterPro" id="IPR015919">
    <property type="entry name" value="Cadherin-like_sf"/>
</dbReference>
<accession>A0A812DJY2</accession>
<keyword evidence="4 14" id="KW-0732">Signal</keyword>
<keyword evidence="9 13" id="KW-0472">Membrane</keyword>
<keyword evidence="8 13" id="KW-1133">Transmembrane helix</keyword>
<feature type="domain" description="Cadherin" evidence="15">
    <location>
        <begin position="590"/>
        <end position="678"/>
    </location>
</feature>
<dbReference type="SMART" id="SM00112">
    <property type="entry name" value="CA"/>
    <property type="match status" value="6"/>
</dbReference>
<keyword evidence="7" id="KW-0130">Cell adhesion</keyword>
<keyword evidence="5" id="KW-0677">Repeat</keyword>
<feature type="domain" description="Cadherin" evidence="15">
    <location>
        <begin position="360"/>
        <end position="463"/>
    </location>
</feature>
<feature type="domain" description="Cadherin" evidence="15">
    <location>
        <begin position="26"/>
        <end position="132"/>
    </location>
</feature>
<evidence type="ECO:0000256" key="4">
    <source>
        <dbReference type="ARBA" id="ARBA00022729"/>
    </source>
</evidence>
<evidence type="ECO:0000313" key="16">
    <source>
        <dbReference type="EMBL" id="CAE1303417.1"/>
    </source>
</evidence>
<evidence type="ECO:0000259" key="15">
    <source>
        <dbReference type="PROSITE" id="PS50268"/>
    </source>
</evidence>
<keyword evidence="10" id="KW-0325">Glycoprotein</keyword>
<evidence type="ECO:0000256" key="2">
    <source>
        <dbReference type="ARBA" id="ARBA00022475"/>
    </source>
</evidence>
<feature type="signal peptide" evidence="14">
    <location>
        <begin position="1"/>
        <end position="19"/>
    </location>
</feature>
<sequence length="824" mass="92096">MLSQVCVLLTMAVLSRCLGEDLIYRVQEGKSPGTYLGDIATDSRLMDSVPQQHHNLIRFNQIQQSDTSQLFRISKKTGKLYTAQTLDAETLCRHNKECFRYVKVAVRRLETFMSIMKIKVLIEDVNDHQPEFPEQQINIEFSEGDRKGMKKYIPNAYDKDVGELNSQITYQLKKKVNEPFTLSVSKSVDGTSKLGINLDDGLDREVKDSYMLQVIATDEGSPPKQSVLDVHITITDVNDNFPVFSQNVYNISIRNEDYDGLSPIATLSAKDLDSGKNGKISYGFNSKTSNTAKTYFKIHEITGGIFLQKKLPLGPEVTYELYVKATDEGEPPLSSIAMVLVNVINQQNNAPRIDVNFVSASTDNTAKISEDVEVGSFIAYVMVTDNDAGLNGEVNCDLHHDKFQLQSLGKKEYKVIVKNSVDRETEDHHEITINCQDRGSPPLHSESKFSILVIDVNDVRPQFSKETYRFQVYENQKSKIVVGSVNATDPDLGLGGKLTYSLQSNSKDFLPFQISENGLITAVMSLDHEFQDVYRFHVFVKDSGEPPLNNSVSIVIEVRDENDNAPFFTFPNINPFTMGFVYYPRRTKNITVLKATDSDSRENAFLKYEITSGNDKQLFAINHYTGLLSFNRVAMPEDAGSYDLEFVVKDSGNPVLSATTAIALKLTVSNKTTEKPNPVDMQSDDKIHFHLLIVIVLVAVLVSVPVTAAISVCYIRCNGRRNTQHICEENPCDKCECEQRSSMCSSYQTTYLPNAPIALTSDPSLPNNTLQNRSRRGGHNSGDDLCGDHHNDSHQGTQLQTAARDVIYEVGARMCLTRPSLSSS</sequence>
<reference evidence="16" key="1">
    <citation type="submission" date="2021-01" db="EMBL/GenBank/DDBJ databases">
        <authorList>
            <person name="Li R."/>
            <person name="Bekaert M."/>
        </authorList>
    </citation>
    <scope>NUCLEOTIDE SEQUENCE</scope>
    <source>
        <strain evidence="16">Farmed</strain>
    </source>
</reference>
<keyword evidence="3 13" id="KW-0812">Transmembrane</keyword>
<dbReference type="Gene3D" id="2.60.40.60">
    <property type="entry name" value="Cadherins"/>
    <property type="match status" value="6"/>
</dbReference>
<dbReference type="Proteomes" id="UP000597762">
    <property type="component" value="Unassembled WGS sequence"/>
</dbReference>
<dbReference type="PRINTS" id="PR00205">
    <property type="entry name" value="CADHERIN"/>
</dbReference>
<evidence type="ECO:0000256" key="12">
    <source>
        <dbReference type="SAM" id="MobiDB-lite"/>
    </source>
</evidence>
<dbReference type="FunFam" id="2.60.40.60:FF:000004">
    <property type="entry name" value="Protocadherin 1 gamma 2"/>
    <property type="match status" value="1"/>
</dbReference>
<dbReference type="FunFam" id="2.60.40.60:FF:000002">
    <property type="entry name" value="Protocadherin alpha 2"/>
    <property type="match status" value="1"/>
</dbReference>